<evidence type="ECO:0000313" key="2">
    <source>
        <dbReference type="Proteomes" id="UP001149165"/>
    </source>
</evidence>
<dbReference type="EMBL" id="JAPQKH010000003">
    <property type="protein sequence ID" value="KAJ5106344.1"/>
    <property type="molecule type" value="Genomic_DNA"/>
</dbReference>
<reference evidence="1" key="1">
    <citation type="submission" date="2022-11" db="EMBL/GenBank/DDBJ databases">
        <authorList>
            <person name="Petersen C."/>
        </authorList>
    </citation>
    <scope>NUCLEOTIDE SEQUENCE</scope>
    <source>
        <strain evidence="1">IBT 30069</strain>
    </source>
</reference>
<gene>
    <name evidence="1" type="ORF">N7456_003019</name>
</gene>
<reference evidence="1" key="2">
    <citation type="journal article" date="2023" name="IMA Fungus">
        <title>Comparative genomic study of the Penicillium genus elucidates a diverse pangenome and 15 lateral gene transfer events.</title>
        <authorList>
            <person name="Petersen C."/>
            <person name="Sorensen T."/>
            <person name="Nielsen M.R."/>
            <person name="Sondergaard T.E."/>
            <person name="Sorensen J.L."/>
            <person name="Fitzpatrick D.A."/>
            <person name="Frisvad J.C."/>
            <person name="Nielsen K.L."/>
        </authorList>
    </citation>
    <scope>NUCLEOTIDE SEQUENCE</scope>
    <source>
        <strain evidence="1">IBT 30069</strain>
    </source>
</reference>
<comment type="caution">
    <text evidence="1">The sequence shown here is derived from an EMBL/GenBank/DDBJ whole genome shotgun (WGS) entry which is preliminary data.</text>
</comment>
<organism evidence="1 2">
    <name type="scientific">Penicillium angulare</name>
    <dbReference type="NCBI Taxonomy" id="116970"/>
    <lineage>
        <taxon>Eukaryota</taxon>
        <taxon>Fungi</taxon>
        <taxon>Dikarya</taxon>
        <taxon>Ascomycota</taxon>
        <taxon>Pezizomycotina</taxon>
        <taxon>Eurotiomycetes</taxon>
        <taxon>Eurotiomycetidae</taxon>
        <taxon>Eurotiales</taxon>
        <taxon>Aspergillaceae</taxon>
        <taxon>Penicillium</taxon>
    </lineage>
</organism>
<evidence type="ECO:0000313" key="1">
    <source>
        <dbReference type="EMBL" id="KAJ5106344.1"/>
    </source>
</evidence>
<protein>
    <submittedName>
        <fullName evidence="1">Uncharacterized protein</fullName>
    </submittedName>
</protein>
<dbReference type="AlphaFoldDB" id="A0A9W9FTY9"/>
<dbReference type="Proteomes" id="UP001149165">
    <property type="component" value="Unassembled WGS sequence"/>
</dbReference>
<name>A0A9W9FTY9_9EURO</name>
<sequence length="86" mass="10133">MGYLLFASYLRRQRIPSRMPRIIAVLPVGAAEEEYMDQVIQIFRSFPMHENRQRWVLQTLNHLESRGLIIFDEAAWAAMEAYHQGP</sequence>
<proteinExistence type="predicted"/>
<keyword evidence="2" id="KW-1185">Reference proteome</keyword>
<accession>A0A9W9FTY9</accession>